<evidence type="ECO:0000313" key="2">
    <source>
        <dbReference type="EMBL" id="THG94336.1"/>
    </source>
</evidence>
<accession>A0A4S4K8U7</accession>
<gene>
    <name evidence="2" type="ORF">EW145_g8160</name>
</gene>
<sequence>PDDDDREGDDKDELPAYDNVGSPPQYVDADGGVLVLGGIPLRNFLSMQRDPSDASTNAGEVNYHTQPQPNQGEQAAEDSTSTYLLRQNATVSDAHPQPPSYPTNAPAPSHPPSTPPTPPVSNMQTAFPVNFHPC</sequence>
<keyword evidence="3" id="KW-1185">Reference proteome</keyword>
<organism evidence="2 3">
    <name type="scientific">Phellinidium pouzarii</name>
    <dbReference type="NCBI Taxonomy" id="167371"/>
    <lineage>
        <taxon>Eukaryota</taxon>
        <taxon>Fungi</taxon>
        <taxon>Dikarya</taxon>
        <taxon>Basidiomycota</taxon>
        <taxon>Agaricomycotina</taxon>
        <taxon>Agaricomycetes</taxon>
        <taxon>Hymenochaetales</taxon>
        <taxon>Hymenochaetaceae</taxon>
        <taxon>Phellinidium</taxon>
    </lineage>
</organism>
<comment type="caution">
    <text evidence="2">The sequence shown here is derived from an EMBL/GenBank/DDBJ whole genome shotgun (WGS) entry which is preliminary data.</text>
</comment>
<feature type="compositionally biased region" description="Pro residues" evidence="1">
    <location>
        <begin position="108"/>
        <end position="119"/>
    </location>
</feature>
<dbReference type="Proteomes" id="UP000308199">
    <property type="component" value="Unassembled WGS sequence"/>
</dbReference>
<evidence type="ECO:0000256" key="1">
    <source>
        <dbReference type="SAM" id="MobiDB-lite"/>
    </source>
</evidence>
<feature type="region of interest" description="Disordered" evidence="1">
    <location>
        <begin position="1"/>
        <end position="31"/>
    </location>
</feature>
<feature type="compositionally biased region" description="Polar residues" evidence="1">
    <location>
        <begin position="53"/>
        <end position="91"/>
    </location>
</feature>
<dbReference type="AlphaFoldDB" id="A0A4S4K8U7"/>
<name>A0A4S4K8U7_9AGAM</name>
<feature type="region of interest" description="Disordered" evidence="1">
    <location>
        <begin position="46"/>
        <end position="134"/>
    </location>
</feature>
<evidence type="ECO:0000313" key="3">
    <source>
        <dbReference type="Proteomes" id="UP000308199"/>
    </source>
</evidence>
<feature type="compositionally biased region" description="Acidic residues" evidence="1">
    <location>
        <begin position="1"/>
        <end position="12"/>
    </location>
</feature>
<protein>
    <submittedName>
        <fullName evidence="2">Uncharacterized protein</fullName>
    </submittedName>
</protein>
<feature type="non-terminal residue" evidence="2">
    <location>
        <position position="1"/>
    </location>
</feature>
<proteinExistence type="predicted"/>
<reference evidence="2 3" key="1">
    <citation type="submission" date="2019-02" db="EMBL/GenBank/DDBJ databases">
        <title>Genome sequencing of the rare red list fungi Phellinidium pouzarii.</title>
        <authorList>
            <person name="Buettner E."/>
            <person name="Kellner H."/>
        </authorList>
    </citation>
    <scope>NUCLEOTIDE SEQUENCE [LARGE SCALE GENOMIC DNA]</scope>
    <source>
        <strain evidence="2 3">DSM 108285</strain>
    </source>
</reference>
<dbReference type="EMBL" id="SGPK01001120">
    <property type="protein sequence ID" value="THG94336.1"/>
    <property type="molecule type" value="Genomic_DNA"/>
</dbReference>